<keyword evidence="2" id="KW-0456">Lyase</keyword>
<sequence>MLAPPALLAISHGTSSESGAAAVAALVDAVAEAAPELRVRGGFVDVQQPDVPTVLGALPEGSGAVIVPLLLSAGFHVHVDLAEDAAAVDGAVVARALGPDDRLVALLARRLDEAGLDASDAVVLAAAGSTDARAVADCAETALRLGALLGREVAVGYISAARPRLSDAIAAARATHPGRRVVVASYLLAPGYFADLAADAGADIASAPLLAAGTPVAPELVAVVRDRYTAAR</sequence>
<evidence type="ECO:0000313" key="4">
    <source>
        <dbReference type="Proteomes" id="UP000278886"/>
    </source>
</evidence>
<dbReference type="PANTHER" id="PTHR33542:SF5">
    <property type="entry name" value="FERROCHELATASE CHE1"/>
    <property type="match status" value="1"/>
</dbReference>
<dbReference type="KEGG" id="lyd:D7I47_10190"/>
<protein>
    <submittedName>
        <fullName evidence="3">Cobalamin biosynthesis protein CbiX</fullName>
    </submittedName>
</protein>
<reference evidence="4" key="1">
    <citation type="submission" date="2018-09" db="EMBL/GenBank/DDBJ databases">
        <title>Genome sequencing of strain 2DFWR-13.</title>
        <authorList>
            <person name="Heo J."/>
            <person name="Kim S.-J."/>
            <person name="Kwon S.-W."/>
        </authorList>
    </citation>
    <scope>NUCLEOTIDE SEQUENCE [LARGE SCALE GENOMIC DNA]</scope>
    <source>
        <strain evidence="4">2DFWR-13</strain>
    </source>
</reference>
<dbReference type="Pfam" id="PF01903">
    <property type="entry name" value="CbiX"/>
    <property type="match status" value="2"/>
</dbReference>
<dbReference type="GO" id="GO:0016829">
    <property type="term" value="F:lyase activity"/>
    <property type="evidence" value="ECO:0007669"/>
    <property type="project" value="UniProtKB-KW"/>
</dbReference>
<dbReference type="SUPFAM" id="SSF53800">
    <property type="entry name" value="Chelatase"/>
    <property type="match status" value="1"/>
</dbReference>
<evidence type="ECO:0000256" key="2">
    <source>
        <dbReference type="ARBA" id="ARBA00023239"/>
    </source>
</evidence>
<accession>A0A387BEM4</accession>
<dbReference type="PANTHER" id="PTHR33542">
    <property type="entry name" value="SIROHYDROCHLORIN FERROCHELATASE, CHLOROPLASTIC"/>
    <property type="match status" value="1"/>
</dbReference>
<dbReference type="Proteomes" id="UP000278886">
    <property type="component" value="Chromosome"/>
</dbReference>
<dbReference type="GO" id="GO:0046872">
    <property type="term" value="F:metal ion binding"/>
    <property type="evidence" value="ECO:0007669"/>
    <property type="project" value="UniProtKB-KW"/>
</dbReference>
<keyword evidence="1" id="KW-0479">Metal-binding</keyword>
<dbReference type="Gene3D" id="3.40.50.1400">
    <property type="match status" value="2"/>
</dbReference>
<evidence type="ECO:0000256" key="1">
    <source>
        <dbReference type="ARBA" id="ARBA00022723"/>
    </source>
</evidence>
<proteinExistence type="predicted"/>
<name>A0A387BEM4_9MICO</name>
<dbReference type="InterPro" id="IPR002762">
    <property type="entry name" value="CbiX-like"/>
</dbReference>
<organism evidence="3 4">
    <name type="scientific">Protaetiibacter intestinalis</name>
    <dbReference type="NCBI Taxonomy" id="2419774"/>
    <lineage>
        <taxon>Bacteria</taxon>
        <taxon>Bacillati</taxon>
        <taxon>Actinomycetota</taxon>
        <taxon>Actinomycetes</taxon>
        <taxon>Micrococcales</taxon>
        <taxon>Microbacteriaceae</taxon>
        <taxon>Protaetiibacter</taxon>
    </lineage>
</organism>
<dbReference type="OrthoDB" id="7345302at2"/>
<keyword evidence="4" id="KW-1185">Reference proteome</keyword>
<dbReference type="EMBL" id="CP032630">
    <property type="protein sequence ID" value="AYF99545.1"/>
    <property type="molecule type" value="Genomic_DNA"/>
</dbReference>
<evidence type="ECO:0000313" key="3">
    <source>
        <dbReference type="EMBL" id="AYF99545.1"/>
    </source>
</evidence>
<dbReference type="InterPro" id="IPR050963">
    <property type="entry name" value="Sirohydro_Cobaltochel/CbiX"/>
</dbReference>
<dbReference type="AlphaFoldDB" id="A0A387BEM4"/>
<gene>
    <name evidence="3" type="ORF">D7I47_10190</name>
</gene>